<evidence type="ECO:0000313" key="2">
    <source>
        <dbReference type="EMBL" id="KAF5406045.1"/>
    </source>
</evidence>
<accession>A0A8J4WV97</accession>
<evidence type="ECO:0000313" key="3">
    <source>
        <dbReference type="Proteomes" id="UP000748531"/>
    </source>
</evidence>
<sequence>MQITGTNRTCSPGNTTSRKRSSFVTFKPLQQRNPLLEAPVTVVDAGGTEYTGIVKNTLSHPRSPRSTRECSMDSTIPDIVLGSTTDEIHPNEALLAYEHHKRATAKKGMLRNSQKSPSFAVDEQSNDETELVSLARSNQTYLSSTEPRSGPSSQRSNSSMSDALQSVSGRRVPLTNRLKSLSVDDKTEVDDYRGPRPLMTPPRTHSSLGMTGKRSPLPISSHARIAAIGDISPNAVQRSAEAILPSRESQSPDCYLTRRQHIPSRFKLLSTKSFSMDVPGSEHADFSMSALSGGSSPGRGFAVPVDSSVSQPFRDETSRRLFEPASMRHFGTRTGPMYDHGQPRTPHFPGELHRPIPLDPRKNVGFGSPLKDGRGRVPYVTVPEPDCVPSGYRVPRNVTHARSQANGSQGMLFREMVSPILKSGALAYPLPLQNA</sequence>
<dbReference type="Proteomes" id="UP000748531">
    <property type="component" value="Unassembled WGS sequence"/>
</dbReference>
<feature type="compositionally biased region" description="Low complexity" evidence="1">
    <location>
        <begin position="149"/>
        <end position="161"/>
    </location>
</feature>
<reference evidence="2" key="1">
    <citation type="submission" date="2019-05" db="EMBL/GenBank/DDBJ databases">
        <title>Annotation for the trematode Paragonimus heterotremus.</title>
        <authorList>
            <person name="Choi Y.-J."/>
        </authorList>
    </citation>
    <scope>NUCLEOTIDE SEQUENCE</scope>
    <source>
        <strain evidence="2">LC</strain>
    </source>
</reference>
<proteinExistence type="predicted"/>
<feature type="compositionally biased region" description="Polar residues" evidence="1">
    <location>
        <begin position="135"/>
        <end position="147"/>
    </location>
</feature>
<name>A0A8J4WV97_9TREM</name>
<dbReference type="AlphaFoldDB" id="A0A8J4WV97"/>
<dbReference type="OrthoDB" id="10471662at2759"/>
<organism evidence="2 3">
    <name type="scientific">Paragonimus heterotremus</name>
    <dbReference type="NCBI Taxonomy" id="100268"/>
    <lineage>
        <taxon>Eukaryota</taxon>
        <taxon>Metazoa</taxon>
        <taxon>Spiralia</taxon>
        <taxon>Lophotrochozoa</taxon>
        <taxon>Platyhelminthes</taxon>
        <taxon>Trematoda</taxon>
        <taxon>Digenea</taxon>
        <taxon>Plagiorchiida</taxon>
        <taxon>Troglotremata</taxon>
        <taxon>Troglotrematidae</taxon>
        <taxon>Paragonimus</taxon>
    </lineage>
</organism>
<dbReference type="EMBL" id="LUCH01000115">
    <property type="protein sequence ID" value="KAF5406045.1"/>
    <property type="molecule type" value="Genomic_DNA"/>
</dbReference>
<feature type="compositionally biased region" description="Basic and acidic residues" evidence="1">
    <location>
        <begin position="182"/>
        <end position="194"/>
    </location>
</feature>
<gene>
    <name evidence="2" type="ORF">PHET_00464</name>
</gene>
<evidence type="ECO:0000256" key="1">
    <source>
        <dbReference type="SAM" id="MobiDB-lite"/>
    </source>
</evidence>
<protein>
    <submittedName>
        <fullName evidence="2">Uncharacterized protein</fullName>
    </submittedName>
</protein>
<feature type="region of interest" description="Disordered" evidence="1">
    <location>
        <begin position="1"/>
        <end position="22"/>
    </location>
</feature>
<keyword evidence="3" id="KW-1185">Reference proteome</keyword>
<feature type="region of interest" description="Disordered" evidence="1">
    <location>
        <begin position="105"/>
        <end position="216"/>
    </location>
</feature>
<comment type="caution">
    <text evidence="2">The sequence shown here is derived from an EMBL/GenBank/DDBJ whole genome shotgun (WGS) entry which is preliminary data.</text>
</comment>